<dbReference type="Gene3D" id="2.160.20.10">
    <property type="entry name" value="Single-stranded right-handed beta-helix, Pectin lyase-like"/>
    <property type="match status" value="1"/>
</dbReference>
<dbReference type="GO" id="GO:0042545">
    <property type="term" value="P:cell wall modification"/>
    <property type="evidence" value="ECO:0007669"/>
    <property type="project" value="InterPro"/>
</dbReference>
<dbReference type="GO" id="GO:0045490">
    <property type="term" value="P:pectin catabolic process"/>
    <property type="evidence" value="ECO:0007669"/>
    <property type="project" value="UniProtKB-UniPathway"/>
</dbReference>
<dbReference type="InterPro" id="IPR012334">
    <property type="entry name" value="Pectin_lyas_fold"/>
</dbReference>
<dbReference type="Proteomes" id="UP000479710">
    <property type="component" value="Unassembled WGS sequence"/>
</dbReference>
<comment type="pathway">
    <text evidence="1">Glycan metabolism; pectin degradation; 2-dehydro-3-deoxy-D-gluconate from pectin: step 1/5.</text>
</comment>
<evidence type="ECO:0000256" key="2">
    <source>
        <dbReference type="ARBA" id="ARBA00008891"/>
    </source>
</evidence>
<evidence type="ECO:0000259" key="6">
    <source>
        <dbReference type="Pfam" id="PF01095"/>
    </source>
</evidence>
<evidence type="ECO:0000313" key="7">
    <source>
        <dbReference type="EMBL" id="KAF0907328.1"/>
    </source>
</evidence>
<dbReference type="Pfam" id="PF01095">
    <property type="entry name" value="Pectinesterase"/>
    <property type="match status" value="1"/>
</dbReference>
<name>A0A6G1D3N2_9ORYZ</name>
<dbReference type="InterPro" id="IPR000070">
    <property type="entry name" value="Pectinesterase_cat"/>
</dbReference>
<dbReference type="EC" id="3.1.1.11" evidence="3"/>
<feature type="domain" description="Pectinesterase catalytic" evidence="6">
    <location>
        <begin position="2"/>
        <end position="168"/>
    </location>
</feature>
<gene>
    <name evidence="7" type="ORF">E2562_015828</name>
</gene>
<evidence type="ECO:0000256" key="4">
    <source>
        <dbReference type="ARBA" id="ARBA00022801"/>
    </source>
</evidence>
<organism evidence="7 8">
    <name type="scientific">Oryza meyeriana var. granulata</name>
    <dbReference type="NCBI Taxonomy" id="110450"/>
    <lineage>
        <taxon>Eukaryota</taxon>
        <taxon>Viridiplantae</taxon>
        <taxon>Streptophyta</taxon>
        <taxon>Embryophyta</taxon>
        <taxon>Tracheophyta</taxon>
        <taxon>Spermatophyta</taxon>
        <taxon>Magnoliopsida</taxon>
        <taxon>Liliopsida</taxon>
        <taxon>Poales</taxon>
        <taxon>Poaceae</taxon>
        <taxon>BOP clade</taxon>
        <taxon>Oryzoideae</taxon>
        <taxon>Oryzeae</taxon>
        <taxon>Oryzinae</taxon>
        <taxon>Oryza</taxon>
        <taxon>Oryza meyeriana</taxon>
    </lineage>
</organism>
<keyword evidence="4" id="KW-0378">Hydrolase</keyword>
<dbReference type="InterPro" id="IPR011050">
    <property type="entry name" value="Pectin_lyase_fold/virulence"/>
</dbReference>
<dbReference type="PANTHER" id="PTHR31321:SF131">
    <property type="entry name" value="OS07G0655600 PROTEIN"/>
    <property type="match status" value="1"/>
</dbReference>
<dbReference type="PANTHER" id="PTHR31321">
    <property type="entry name" value="ACYL-COA THIOESTER HYDROLASE YBHC-RELATED"/>
    <property type="match status" value="1"/>
</dbReference>
<evidence type="ECO:0000313" key="8">
    <source>
        <dbReference type="Proteomes" id="UP000479710"/>
    </source>
</evidence>
<reference evidence="7 8" key="1">
    <citation type="submission" date="2019-11" db="EMBL/GenBank/DDBJ databases">
        <title>Whole genome sequence of Oryza granulata.</title>
        <authorList>
            <person name="Li W."/>
        </authorList>
    </citation>
    <scope>NUCLEOTIDE SEQUENCE [LARGE SCALE GENOMIC DNA]</scope>
    <source>
        <strain evidence="8">cv. Menghai</strain>
        <tissue evidence="7">Leaf</tissue>
    </source>
</reference>
<keyword evidence="5" id="KW-0063">Aspartyl esterase</keyword>
<dbReference type="GO" id="GO:0030599">
    <property type="term" value="F:pectinesterase activity"/>
    <property type="evidence" value="ECO:0007669"/>
    <property type="project" value="UniProtKB-EC"/>
</dbReference>
<evidence type="ECO:0000256" key="3">
    <source>
        <dbReference type="ARBA" id="ARBA00013229"/>
    </source>
</evidence>
<comment type="caution">
    <text evidence="7">The sequence shown here is derived from an EMBL/GenBank/DDBJ whole genome shotgun (WGS) entry which is preliminary data.</text>
</comment>
<dbReference type="AlphaFoldDB" id="A0A6G1D3N2"/>
<evidence type="ECO:0000256" key="5">
    <source>
        <dbReference type="ARBA" id="ARBA00023085"/>
    </source>
</evidence>
<dbReference type="EMBL" id="SPHZ02000007">
    <property type="protein sequence ID" value="KAF0907328.1"/>
    <property type="molecule type" value="Genomic_DNA"/>
</dbReference>
<protein>
    <recommendedName>
        <fullName evidence="3">pectinesterase</fullName>
        <ecNumber evidence="3">3.1.1.11</ecNumber>
    </recommendedName>
</protein>
<dbReference type="UniPathway" id="UPA00545">
    <property type="reaction ID" value="UER00823"/>
</dbReference>
<dbReference type="OrthoDB" id="2019149at2759"/>
<accession>A0A6G1D3N2</accession>
<dbReference type="SUPFAM" id="SSF51126">
    <property type="entry name" value="Pectin lyase-like"/>
    <property type="match status" value="1"/>
</dbReference>
<proteinExistence type="inferred from homology"/>
<sequence>MFRSATFTVLVDYFVASKITFQNTYDAFAGKKPEQAVAALVGGDKIAFYGCAFHGFQDTLCDFTGRHYFRRGSIAGGVDFISGYGQSIYDCCAVTSTMPPGRQPGWVTAHARTGAGVPGGLVFKGGSVNGTGRQYLGRAWNRFATVVFYRTDMAGVVVPPGWQAWHAAHDV</sequence>
<evidence type="ECO:0000256" key="1">
    <source>
        <dbReference type="ARBA" id="ARBA00005184"/>
    </source>
</evidence>
<keyword evidence="8" id="KW-1185">Reference proteome</keyword>
<comment type="similarity">
    <text evidence="2">Belongs to the pectinesterase family.</text>
</comment>